<reference evidence="4" key="1">
    <citation type="submission" date="2010-08" db="EMBL/GenBank/DDBJ databases">
        <authorList>
            <consortium name="Caenorhabditis japonica Sequencing Consortium"/>
            <person name="Wilson R.K."/>
        </authorList>
    </citation>
    <scope>NUCLEOTIDE SEQUENCE [LARGE SCALE GENOMIC DNA]</scope>
    <source>
        <strain evidence="4">DF5081</strain>
    </source>
</reference>
<keyword evidence="4" id="KW-1185">Reference proteome</keyword>
<dbReference type="Proteomes" id="UP000005237">
    <property type="component" value="Unassembled WGS sequence"/>
</dbReference>
<evidence type="ECO:0000256" key="1">
    <source>
        <dbReference type="SAM" id="MobiDB-lite"/>
    </source>
</evidence>
<name>A0A8R1EY27_CAEJA</name>
<feature type="region of interest" description="Disordered" evidence="1">
    <location>
        <begin position="1"/>
        <end position="26"/>
    </location>
</feature>
<proteinExistence type="predicted"/>
<dbReference type="EnsemblMetazoa" id="CJA43188.1">
    <property type="protein sequence ID" value="CJA43188.1"/>
    <property type="gene ID" value="WBGene00219036"/>
</dbReference>
<feature type="transmembrane region" description="Helical" evidence="2">
    <location>
        <begin position="97"/>
        <end position="114"/>
    </location>
</feature>
<reference evidence="3" key="2">
    <citation type="submission" date="2022-06" db="UniProtKB">
        <authorList>
            <consortium name="EnsemblMetazoa"/>
        </authorList>
    </citation>
    <scope>IDENTIFICATION</scope>
    <source>
        <strain evidence="3">DF5081</strain>
    </source>
</reference>
<organism evidence="3 4">
    <name type="scientific">Caenorhabditis japonica</name>
    <dbReference type="NCBI Taxonomy" id="281687"/>
    <lineage>
        <taxon>Eukaryota</taxon>
        <taxon>Metazoa</taxon>
        <taxon>Ecdysozoa</taxon>
        <taxon>Nematoda</taxon>
        <taxon>Chromadorea</taxon>
        <taxon>Rhabditida</taxon>
        <taxon>Rhabditina</taxon>
        <taxon>Rhabditomorpha</taxon>
        <taxon>Rhabditoidea</taxon>
        <taxon>Rhabditidae</taxon>
        <taxon>Peloderinae</taxon>
        <taxon>Caenorhabditis</taxon>
    </lineage>
</organism>
<keyword evidence="2" id="KW-1133">Transmembrane helix</keyword>
<dbReference type="AlphaFoldDB" id="A0A8R1EY27"/>
<accession>A0A8R1EY27</accession>
<keyword evidence="2" id="KW-0812">Transmembrane</keyword>
<evidence type="ECO:0000313" key="3">
    <source>
        <dbReference type="EnsemblMetazoa" id="CJA43188.1"/>
    </source>
</evidence>
<protein>
    <submittedName>
        <fullName evidence="3">Uncharacterized protein</fullName>
    </submittedName>
</protein>
<feature type="compositionally biased region" description="Polar residues" evidence="1">
    <location>
        <begin position="1"/>
        <end position="22"/>
    </location>
</feature>
<evidence type="ECO:0000256" key="2">
    <source>
        <dbReference type="SAM" id="Phobius"/>
    </source>
</evidence>
<sequence length="117" mass="13098">MSLHLQLQKTSTPSTSTETAKNPTPAPSFSIDTILNFPASNINEHVASKQHTLLEKLSESEEDVVTSSSPSPTCSSTSFTLDSLQNTDRRRLNKKTWVFFCFYPFILAVLTIFQQKN</sequence>
<evidence type="ECO:0000313" key="4">
    <source>
        <dbReference type="Proteomes" id="UP000005237"/>
    </source>
</evidence>
<keyword evidence="2" id="KW-0472">Membrane</keyword>